<dbReference type="Proteomes" id="UP001141253">
    <property type="component" value="Chromosome 16"/>
</dbReference>
<feature type="transmembrane region" description="Helical" evidence="1">
    <location>
        <begin position="12"/>
        <end position="29"/>
    </location>
</feature>
<evidence type="ECO:0000256" key="1">
    <source>
        <dbReference type="SAM" id="Phobius"/>
    </source>
</evidence>
<evidence type="ECO:0000313" key="2">
    <source>
        <dbReference type="EMBL" id="KAJ6302437.1"/>
    </source>
</evidence>
<reference evidence="2" key="1">
    <citation type="submission" date="2022-10" db="EMBL/GenBank/DDBJ databases">
        <authorList>
            <person name="Hyden B.L."/>
            <person name="Feng K."/>
            <person name="Yates T."/>
            <person name="Jawdy S."/>
            <person name="Smart L.B."/>
            <person name="Muchero W."/>
        </authorList>
    </citation>
    <scope>NUCLEOTIDE SEQUENCE</scope>
    <source>
        <tissue evidence="2">Shoot tip</tissue>
    </source>
</reference>
<evidence type="ECO:0000313" key="3">
    <source>
        <dbReference type="Proteomes" id="UP001141253"/>
    </source>
</evidence>
<gene>
    <name evidence="2" type="ORF">OIU77_016512</name>
</gene>
<keyword evidence="1" id="KW-0472">Membrane</keyword>
<reference evidence="2" key="2">
    <citation type="journal article" date="2023" name="Int. J. Mol. Sci.">
        <title>De Novo Assembly and Annotation of 11 Diverse Shrub Willow (Salix) Genomes Reveals Novel Gene Organization in Sex-Linked Regions.</title>
        <authorList>
            <person name="Hyden B."/>
            <person name="Feng K."/>
            <person name="Yates T.B."/>
            <person name="Jawdy S."/>
            <person name="Cereghino C."/>
            <person name="Smart L.B."/>
            <person name="Muchero W."/>
        </authorList>
    </citation>
    <scope>NUCLEOTIDE SEQUENCE</scope>
    <source>
        <tissue evidence="2">Shoot tip</tissue>
    </source>
</reference>
<keyword evidence="1" id="KW-0812">Transmembrane</keyword>
<sequence length="48" mass="5447">MALHYTTNLRKVFGQSNVIIVLILSWGTMKESMLFIYNSIPNDAILSC</sequence>
<accession>A0ABQ8ZL60</accession>
<dbReference type="EMBL" id="JAPFFI010000027">
    <property type="protein sequence ID" value="KAJ6302437.1"/>
    <property type="molecule type" value="Genomic_DNA"/>
</dbReference>
<comment type="caution">
    <text evidence="2">The sequence shown here is derived from an EMBL/GenBank/DDBJ whole genome shotgun (WGS) entry which is preliminary data.</text>
</comment>
<protein>
    <submittedName>
        <fullName evidence="2">Uncharacterized protein</fullName>
    </submittedName>
</protein>
<organism evidence="2 3">
    <name type="scientific">Salix suchowensis</name>
    <dbReference type="NCBI Taxonomy" id="1278906"/>
    <lineage>
        <taxon>Eukaryota</taxon>
        <taxon>Viridiplantae</taxon>
        <taxon>Streptophyta</taxon>
        <taxon>Embryophyta</taxon>
        <taxon>Tracheophyta</taxon>
        <taxon>Spermatophyta</taxon>
        <taxon>Magnoliopsida</taxon>
        <taxon>eudicotyledons</taxon>
        <taxon>Gunneridae</taxon>
        <taxon>Pentapetalae</taxon>
        <taxon>rosids</taxon>
        <taxon>fabids</taxon>
        <taxon>Malpighiales</taxon>
        <taxon>Salicaceae</taxon>
        <taxon>Saliceae</taxon>
        <taxon>Salix</taxon>
    </lineage>
</organism>
<keyword evidence="3" id="KW-1185">Reference proteome</keyword>
<keyword evidence="1" id="KW-1133">Transmembrane helix</keyword>
<name>A0ABQ8ZL60_9ROSI</name>
<proteinExistence type="predicted"/>